<accession>A0A8J5EEQ8</accession>
<protein>
    <recommendedName>
        <fullName evidence="3">RING-type E3 ubiquitin transferase</fullName>
        <ecNumber evidence="3">2.3.2.27</ecNumber>
    </recommendedName>
</protein>
<feature type="coiled-coil region" evidence="11">
    <location>
        <begin position="464"/>
        <end position="491"/>
    </location>
</feature>
<evidence type="ECO:0000256" key="3">
    <source>
        <dbReference type="ARBA" id="ARBA00012483"/>
    </source>
</evidence>
<dbReference type="InterPro" id="IPR000719">
    <property type="entry name" value="Prot_kinase_dom"/>
</dbReference>
<evidence type="ECO:0000256" key="2">
    <source>
        <dbReference type="ARBA" id="ARBA00004906"/>
    </source>
</evidence>
<proteinExistence type="predicted"/>
<comment type="catalytic activity">
    <reaction evidence="1">
        <text>S-ubiquitinyl-[E2 ubiquitin-conjugating enzyme]-L-cysteine + [acceptor protein]-L-lysine = [E2 ubiquitin-conjugating enzyme]-L-cysteine + N(6)-ubiquitinyl-[acceptor protein]-L-lysine.</text>
        <dbReference type="EC" id="2.3.2.27"/>
    </reaction>
</comment>
<feature type="binding site" evidence="10">
    <location>
        <position position="547"/>
    </location>
    <ligand>
        <name>ATP</name>
        <dbReference type="ChEBI" id="CHEBI:30616"/>
    </ligand>
</feature>
<dbReference type="SUPFAM" id="SSF56112">
    <property type="entry name" value="Protein kinase-like (PK-like)"/>
    <property type="match status" value="1"/>
</dbReference>
<dbReference type="SUPFAM" id="SSF52402">
    <property type="entry name" value="Adenine nucleotide alpha hydrolases-like"/>
    <property type="match status" value="1"/>
</dbReference>
<dbReference type="AlphaFoldDB" id="A0A8J5EEQ8"/>
<keyword evidence="6 10" id="KW-0547">Nucleotide-binding</keyword>
<evidence type="ECO:0000259" key="14">
    <source>
        <dbReference type="PROSITE" id="PS51698"/>
    </source>
</evidence>
<dbReference type="EMBL" id="JACMSC010000019">
    <property type="protein sequence ID" value="KAG6474619.1"/>
    <property type="molecule type" value="Genomic_DNA"/>
</dbReference>
<comment type="caution">
    <text evidence="15">The sequence shown here is derived from an EMBL/GenBank/DDBJ whole genome shotgun (WGS) entry which is preliminary data.</text>
</comment>
<evidence type="ECO:0000256" key="10">
    <source>
        <dbReference type="PROSITE-ProRule" id="PRU10141"/>
    </source>
</evidence>
<dbReference type="GO" id="GO:0061630">
    <property type="term" value="F:ubiquitin protein ligase activity"/>
    <property type="evidence" value="ECO:0007669"/>
    <property type="project" value="UniProtKB-EC"/>
</dbReference>
<dbReference type="Gene3D" id="1.10.510.10">
    <property type="entry name" value="Transferase(Phosphotransferase) domain 1"/>
    <property type="match status" value="1"/>
</dbReference>
<dbReference type="Pfam" id="PF00069">
    <property type="entry name" value="Pkinase"/>
    <property type="match status" value="1"/>
</dbReference>
<dbReference type="GO" id="GO:0016567">
    <property type="term" value="P:protein ubiquitination"/>
    <property type="evidence" value="ECO:0007669"/>
    <property type="project" value="UniProtKB-UniPathway"/>
</dbReference>
<feature type="domain" description="Protein kinase" evidence="13">
    <location>
        <begin position="520"/>
        <end position="786"/>
    </location>
</feature>
<dbReference type="PROSITE" id="PS00107">
    <property type="entry name" value="PROTEIN_KINASE_ATP"/>
    <property type="match status" value="1"/>
</dbReference>
<dbReference type="SUPFAM" id="SSF57850">
    <property type="entry name" value="RING/U-box"/>
    <property type="match status" value="1"/>
</dbReference>
<keyword evidence="11" id="KW-0175">Coiled coil</keyword>
<keyword evidence="16" id="KW-1185">Reference proteome</keyword>
<dbReference type="InterPro" id="IPR003613">
    <property type="entry name" value="Ubox_domain"/>
</dbReference>
<organism evidence="15 16">
    <name type="scientific">Zingiber officinale</name>
    <name type="common">Ginger</name>
    <name type="synonym">Amomum zingiber</name>
    <dbReference type="NCBI Taxonomy" id="94328"/>
    <lineage>
        <taxon>Eukaryota</taxon>
        <taxon>Viridiplantae</taxon>
        <taxon>Streptophyta</taxon>
        <taxon>Embryophyta</taxon>
        <taxon>Tracheophyta</taxon>
        <taxon>Spermatophyta</taxon>
        <taxon>Magnoliopsida</taxon>
        <taxon>Liliopsida</taxon>
        <taxon>Zingiberales</taxon>
        <taxon>Zingiberaceae</taxon>
        <taxon>Zingiber</taxon>
    </lineage>
</organism>
<comment type="pathway">
    <text evidence="2">Protein modification; protein ubiquitination.</text>
</comment>
<reference evidence="15 16" key="1">
    <citation type="submission" date="2020-08" db="EMBL/GenBank/DDBJ databases">
        <title>Plant Genome Project.</title>
        <authorList>
            <person name="Zhang R.-G."/>
        </authorList>
    </citation>
    <scope>NUCLEOTIDE SEQUENCE [LARGE SCALE GENOMIC DNA]</scope>
    <source>
        <tissue evidence="15">Rhizome</tissue>
    </source>
</reference>
<dbReference type="GO" id="GO:0005524">
    <property type="term" value="F:ATP binding"/>
    <property type="evidence" value="ECO:0007669"/>
    <property type="project" value="UniProtKB-UniRule"/>
</dbReference>
<evidence type="ECO:0000256" key="4">
    <source>
        <dbReference type="ARBA" id="ARBA00022527"/>
    </source>
</evidence>
<dbReference type="GO" id="GO:0004674">
    <property type="term" value="F:protein serine/threonine kinase activity"/>
    <property type="evidence" value="ECO:0007669"/>
    <property type="project" value="UniProtKB-KW"/>
</dbReference>
<gene>
    <name evidence="15" type="ORF">ZIOFF_068557</name>
</gene>
<evidence type="ECO:0000256" key="6">
    <source>
        <dbReference type="ARBA" id="ARBA00022741"/>
    </source>
</evidence>
<dbReference type="InterPro" id="IPR013083">
    <property type="entry name" value="Znf_RING/FYVE/PHD"/>
</dbReference>
<dbReference type="CDD" id="cd14066">
    <property type="entry name" value="STKc_IRAK"/>
    <property type="match status" value="1"/>
</dbReference>
<dbReference type="CDD" id="cd01989">
    <property type="entry name" value="USP_STK_Ubox_N"/>
    <property type="match status" value="1"/>
</dbReference>
<dbReference type="PANTHER" id="PTHR45647">
    <property type="entry name" value="OS02G0152300 PROTEIN"/>
    <property type="match status" value="1"/>
</dbReference>
<dbReference type="PANTHER" id="PTHR45647:SF153">
    <property type="entry name" value="PROTEIN KINASE DOMAIN-CONTAINING PROTEIN"/>
    <property type="match status" value="1"/>
</dbReference>
<evidence type="ECO:0000256" key="9">
    <source>
        <dbReference type="ARBA" id="ARBA00022840"/>
    </source>
</evidence>
<dbReference type="SMART" id="SM00504">
    <property type="entry name" value="Ubox"/>
    <property type="match status" value="1"/>
</dbReference>
<evidence type="ECO:0000256" key="12">
    <source>
        <dbReference type="SAM" id="MobiDB-lite"/>
    </source>
</evidence>
<dbReference type="InterPro" id="IPR011009">
    <property type="entry name" value="Kinase-like_dom_sf"/>
</dbReference>
<dbReference type="InterPro" id="IPR008271">
    <property type="entry name" value="Ser/Thr_kinase_AS"/>
</dbReference>
<dbReference type="CDD" id="cd16655">
    <property type="entry name" value="RING-Ubox_WDSUB1-like"/>
    <property type="match status" value="1"/>
</dbReference>
<sequence length="906" mass="102538">MERRRSGHPSSRGSLREIVEEPRESPLPAEEEAVYVAVEKEFREWSDNFLWVLRNTSKEKKIVIVHVHRPAHRIPTELGWLPANQLKEKEVSAYRDDEREKMNQCLDEYVNLCSRVKVHKAETLVIEKDNVGKGLLELVANRGITKLVMGAAADRNYSRKMRAPKSKTALSLQQQADPSCKIWFVCKGNLICPRDACLDEPIIPKSLVESPNSVSNLPEVRRRTMSLSQVQGDLTNFSNLTTQDIFTPRSKSVNFTTYTELTLASLSNEGPARSPMSGGRECNNFDNWATILRGSDGSICDDDVQMIPKDVCRDDESIILPLMHDAEEDCPVQSPQHELQDLDVDDAVYKKLQAAISEVENSKREAYEEFYKRQKAEKDLAEAMRKVKVAETLYTREAKLRKEIEEALEKGKGELSSLKQQQDEVHEELRQVREKMEGIQYQKSESDQTLNDTKGKLSEAYAYIDSIRQEHEVLRQELDDAIGENEELSQKKGDVTISSYGAEAFSHFSLSELEQAADNFHLSSKIGEGGYGCVYKGFLRHTKVAIKRLHPEGMQGKSEFQREIEVLSKVRHPNLVTLIGACPEAWTLVYEFLPNGSLEDRLTCADNTPPLTWQARVRIASEICLALIFLHSCKPLGVVHGDLKPANILLDANLVSKLGDFGICRLLDQSINSTTLFHCTHQPKGTFAYMDPELLSYGEITTKSDIYSFGVILLRLLTGRPAFGISKVVQDALDKKSSHEIFDRSAGDWPYVQAKKLVKLGLKCCEMNRKNRPDTKEAWEILEPFAKYASFKRSSTSFRSITEDIPSYFICPIVKVTCSTLNAYEHCLPPATSAMCFNFYDKLQELMKDPQVAADGFTYEAKAIRGWLHSGRGTSPITNVELSHHELTPNHALRYAIQGWLQQFQK</sequence>
<dbReference type="UniPathway" id="UPA00143"/>
<dbReference type="EC" id="2.3.2.27" evidence="3"/>
<evidence type="ECO:0000256" key="5">
    <source>
        <dbReference type="ARBA" id="ARBA00022679"/>
    </source>
</evidence>
<keyword evidence="8" id="KW-0833">Ubl conjugation pathway</keyword>
<dbReference type="PROSITE" id="PS50011">
    <property type="entry name" value="PROTEIN_KINASE_DOM"/>
    <property type="match status" value="1"/>
</dbReference>
<feature type="domain" description="U-box" evidence="14">
    <location>
        <begin position="833"/>
        <end position="906"/>
    </location>
</feature>
<evidence type="ECO:0000256" key="8">
    <source>
        <dbReference type="ARBA" id="ARBA00022786"/>
    </source>
</evidence>
<feature type="compositionally biased region" description="Basic and acidic residues" evidence="12">
    <location>
        <begin position="14"/>
        <end position="24"/>
    </location>
</feature>
<dbReference type="Pfam" id="PF04564">
    <property type="entry name" value="U-box"/>
    <property type="match status" value="1"/>
</dbReference>
<evidence type="ECO:0000313" key="16">
    <source>
        <dbReference type="Proteomes" id="UP000734854"/>
    </source>
</evidence>
<dbReference type="Gene3D" id="3.40.50.620">
    <property type="entry name" value="HUPs"/>
    <property type="match status" value="1"/>
</dbReference>
<evidence type="ECO:0000313" key="15">
    <source>
        <dbReference type="EMBL" id="KAG6474619.1"/>
    </source>
</evidence>
<keyword evidence="5" id="KW-0808">Transferase</keyword>
<dbReference type="Gene3D" id="3.30.40.10">
    <property type="entry name" value="Zinc/RING finger domain, C3HC4 (zinc finger)"/>
    <property type="match status" value="1"/>
</dbReference>
<dbReference type="FunFam" id="3.30.200.20:FF:000039">
    <property type="entry name" value="receptor-like protein kinase FERONIA"/>
    <property type="match status" value="1"/>
</dbReference>
<dbReference type="InterPro" id="IPR051348">
    <property type="entry name" value="U-box_ubiquitin_ligases"/>
</dbReference>
<keyword evidence="7" id="KW-0418">Kinase</keyword>
<dbReference type="PROSITE" id="PS51698">
    <property type="entry name" value="U_BOX"/>
    <property type="match status" value="1"/>
</dbReference>
<keyword evidence="4" id="KW-0723">Serine/threonine-protein kinase</keyword>
<dbReference type="InterPro" id="IPR017441">
    <property type="entry name" value="Protein_kinase_ATP_BS"/>
</dbReference>
<dbReference type="PROSITE" id="PS00108">
    <property type="entry name" value="PROTEIN_KINASE_ST"/>
    <property type="match status" value="1"/>
</dbReference>
<dbReference type="InterPro" id="IPR014729">
    <property type="entry name" value="Rossmann-like_a/b/a_fold"/>
</dbReference>
<dbReference type="Proteomes" id="UP000734854">
    <property type="component" value="Unassembled WGS sequence"/>
</dbReference>
<evidence type="ECO:0000256" key="7">
    <source>
        <dbReference type="ARBA" id="ARBA00022777"/>
    </source>
</evidence>
<name>A0A8J5EEQ8_ZINOF</name>
<dbReference type="SMART" id="SM00220">
    <property type="entry name" value="S_TKc"/>
    <property type="match status" value="1"/>
</dbReference>
<evidence type="ECO:0000256" key="11">
    <source>
        <dbReference type="SAM" id="Coils"/>
    </source>
</evidence>
<keyword evidence="9 10" id="KW-0067">ATP-binding</keyword>
<evidence type="ECO:0000256" key="1">
    <source>
        <dbReference type="ARBA" id="ARBA00000900"/>
    </source>
</evidence>
<feature type="region of interest" description="Disordered" evidence="12">
    <location>
        <begin position="1"/>
        <end position="27"/>
    </location>
</feature>
<feature type="coiled-coil region" evidence="11">
    <location>
        <begin position="349"/>
        <end position="435"/>
    </location>
</feature>
<dbReference type="Gene3D" id="3.30.200.20">
    <property type="entry name" value="Phosphorylase Kinase, domain 1"/>
    <property type="match status" value="1"/>
</dbReference>
<evidence type="ECO:0000259" key="13">
    <source>
        <dbReference type="PROSITE" id="PS50011"/>
    </source>
</evidence>